<dbReference type="InterPro" id="IPR001789">
    <property type="entry name" value="Sig_transdc_resp-reg_receiver"/>
</dbReference>
<dbReference type="Gene3D" id="1.10.10.10">
    <property type="entry name" value="Winged helix-like DNA-binding domain superfamily/Winged helix DNA-binding domain"/>
    <property type="match status" value="1"/>
</dbReference>
<dbReference type="SUPFAM" id="SSF52172">
    <property type="entry name" value="CheY-like"/>
    <property type="match status" value="1"/>
</dbReference>
<evidence type="ECO:0000256" key="3">
    <source>
        <dbReference type="ARBA" id="ARBA00023015"/>
    </source>
</evidence>
<dbReference type="InterPro" id="IPR039420">
    <property type="entry name" value="WalR-like"/>
</dbReference>
<name>A0A1E7DAU2_ALTMA</name>
<evidence type="ECO:0000256" key="4">
    <source>
        <dbReference type="ARBA" id="ARBA00023125"/>
    </source>
</evidence>
<feature type="domain" description="OmpR/PhoB-type" evidence="9">
    <location>
        <begin position="124"/>
        <end position="218"/>
    </location>
</feature>
<evidence type="ECO:0000256" key="7">
    <source>
        <dbReference type="PROSITE-ProRule" id="PRU01091"/>
    </source>
</evidence>
<dbReference type="PROSITE" id="PS51755">
    <property type="entry name" value="OMPR_PHOB"/>
    <property type="match status" value="1"/>
</dbReference>
<dbReference type="AlphaFoldDB" id="A0A1E7DAU2"/>
<feature type="domain" description="Response regulatory" evidence="8">
    <location>
        <begin position="2"/>
        <end position="116"/>
    </location>
</feature>
<evidence type="ECO:0000259" key="8">
    <source>
        <dbReference type="PROSITE" id="PS50110"/>
    </source>
</evidence>
<dbReference type="EMBL" id="MIPY01000021">
    <property type="protein sequence ID" value="OES29118.1"/>
    <property type="molecule type" value="Genomic_DNA"/>
</dbReference>
<dbReference type="RefSeq" id="WP_014977339.1">
    <property type="nucleotide sequence ID" value="NZ_CP012202.1"/>
</dbReference>
<evidence type="ECO:0000256" key="6">
    <source>
        <dbReference type="PROSITE-ProRule" id="PRU00169"/>
    </source>
</evidence>
<evidence type="ECO:0000256" key="2">
    <source>
        <dbReference type="ARBA" id="ARBA00023012"/>
    </source>
</evidence>
<keyword evidence="4 7" id="KW-0238">DNA-binding</keyword>
<dbReference type="SMART" id="SM00862">
    <property type="entry name" value="Trans_reg_C"/>
    <property type="match status" value="1"/>
</dbReference>
<dbReference type="InterPro" id="IPR011006">
    <property type="entry name" value="CheY-like_superfamily"/>
</dbReference>
<dbReference type="GO" id="GO:0000976">
    <property type="term" value="F:transcription cis-regulatory region binding"/>
    <property type="evidence" value="ECO:0007669"/>
    <property type="project" value="TreeGrafter"/>
</dbReference>
<evidence type="ECO:0000313" key="11">
    <source>
        <dbReference type="Proteomes" id="UP000095392"/>
    </source>
</evidence>
<evidence type="ECO:0000313" key="10">
    <source>
        <dbReference type="EMBL" id="OES29118.1"/>
    </source>
</evidence>
<dbReference type="PANTHER" id="PTHR48111">
    <property type="entry name" value="REGULATOR OF RPOS"/>
    <property type="match status" value="1"/>
</dbReference>
<dbReference type="InterPro" id="IPR001867">
    <property type="entry name" value="OmpR/PhoB-type_DNA-bd"/>
</dbReference>
<reference evidence="10 11" key="1">
    <citation type="submission" date="2016-09" db="EMBL/GenBank/DDBJ databases">
        <title>Draft Genome Sequence of four Alteromonas macleodii strains isolated from copper coupons and grown long-term at elevated copper levels.</title>
        <authorList>
            <person name="Cusick K."/>
            <person name="Dale J."/>
            <person name="Little B."/>
            <person name="Biffinger J."/>
        </authorList>
    </citation>
    <scope>NUCLEOTIDE SEQUENCE [LARGE SCALE GENOMIC DNA]</scope>
    <source>
        <strain evidence="10 11">KCP01</strain>
    </source>
</reference>
<dbReference type="PROSITE" id="PS50110">
    <property type="entry name" value="RESPONSE_REGULATORY"/>
    <property type="match status" value="1"/>
</dbReference>
<sequence>MNILLVEDDLVIADAVCVYLQSKLMQVTHAVTLSEAKHYVSINQFDVCLLDIALPDGSGLELLSLVRKKKLPMAIILLTARDAIEDKVTGLNKGADDYVTKPFDFEELIARIYSVTRRQDQHLHEILKFEELTFDAKAKRVEVRGEQLSLSACELKLLYLFLSNPGRILSEAQLKDYLYGVNDDVNSNALNVHLFNLRKKVGKHIIITERGLGYRLAHQQE</sequence>
<dbReference type="Pfam" id="PF00486">
    <property type="entry name" value="Trans_reg_C"/>
    <property type="match status" value="1"/>
</dbReference>
<comment type="caution">
    <text evidence="10">The sequence shown here is derived from an EMBL/GenBank/DDBJ whole genome shotgun (WGS) entry which is preliminary data.</text>
</comment>
<keyword evidence="1 6" id="KW-0597">Phosphoprotein</keyword>
<gene>
    <name evidence="10" type="ORF">BFV95_3357</name>
</gene>
<dbReference type="Gene3D" id="6.10.250.690">
    <property type="match status" value="1"/>
</dbReference>
<dbReference type="CDD" id="cd00383">
    <property type="entry name" value="trans_reg_C"/>
    <property type="match status" value="1"/>
</dbReference>
<keyword evidence="3" id="KW-0805">Transcription regulation</keyword>
<dbReference type="GO" id="GO:0006355">
    <property type="term" value="P:regulation of DNA-templated transcription"/>
    <property type="evidence" value="ECO:0007669"/>
    <property type="project" value="InterPro"/>
</dbReference>
<dbReference type="Gene3D" id="3.40.50.2300">
    <property type="match status" value="1"/>
</dbReference>
<dbReference type="PANTHER" id="PTHR48111:SF1">
    <property type="entry name" value="TWO-COMPONENT RESPONSE REGULATOR ORR33"/>
    <property type="match status" value="1"/>
</dbReference>
<dbReference type="Pfam" id="PF00072">
    <property type="entry name" value="Response_reg"/>
    <property type="match status" value="1"/>
</dbReference>
<protein>
    <submittedName>
        <fullName evidence="10">Transcriptional regulatory, C terminal family protein</fullName>
    </submittedName>
</protein>
<proteinExistence type="predicted"/>
<dbReference type="InterPro" id="IPR036388">
    <property type="entry name" value="WH-like_DNA-bd_sf"/>
</dbReference>
<dbReference type="InterPro" id="IPR016032">
    <property type="entry name" value="Sig_transdc_resp-reg_C-effctor"/>
</dbReference>
<accession>A0A1E7DAU2</accession>
<keyword evidence="5" id="KW-0804">Transcription</keyword>
<feature type="modified residue" description="4-aspartylphosphate" evidence="6">
    <location>
        <position position="51"/>
    </location>
</feature>
<dbReference type="Proteomes" id="UP000095392">
    <property type="component" value="Unassembled WGS sequence"/>
</dbReference>
<dbReference type="GO" id="GO:0005829">
    <property type="term" value="C:cytosol"/>
    <property type="evidence" value="ECO:0007669"/>
    <property type="project" value="TreeGrafter"/>
</dbReference>
<evidence type="ECO:0000256" key="1">
    <source>
        <dbReference type="ARBA" id="ARBA00022553"/>
    </source>
</evidence>
<keyword evidence="2" id="KW-0902">Two-component regulatory system</keyword>
<keyword evidence="11" id="KW-1185">Reference proteome</keyword>
<dbReference type="GO" id="GO:0000156">
    <property type="term" value="F:phosphorelay response regulator activity"/>
    <property type="evidence" value="ECO:0007669"/>
    <property type="project" value="TreeGrafter"/>
</dbReference>
<organism evidence="10 11">
    <name type="scientific">Alteromonas macleodii</name>
    <name type="common">Pseudoalteromonas macleodii</name>
    <dbReference type="NCBI Taxonomy" id="28108"/>
    <lineage>
        <taxon>Bacteria</taxon>
        <taxon>Pseudomonadati</taxon>
        <taxon>Pseudomonadota</taxon>
        <taxon>Gammaproteobacteria</taxon>
        <taxon>Alteromonadales</taxon>
        <taxon>Alteromonadaceae</taxon>
        <taxon>Alteromonas/Salinimonas group</taxon>
        <taxon>Alteromonas</taxon>
    </lineage>
</organism>
<evidence type="ECO:0000256" key="5">
    <source>
        <dbReference type="ARBA" id="ARBA00023163"/>
    </source>
</evidence>
<dbReference type="GO" id="GO:0032993">
    <property type="term" value="C:protein-DNA complex"/>
    <property type="evidence" value="ECO:0007669"/>
    <property type="project" value="TreeGrafter"/>
</dbReference>
<feature type="DNA-binding region" description="OmpR/PhoB-type" evidence="7">
    <location>
        <begin position="124"/>
        <end position="218"/>
    </location>
</feature>
<dbReference type="SMART" id="SM00448">
    <property type="entry name" value="REC"/>
    <property type="match status" value="1"/>
</dbReference>
<dbReference type="SUPFAM" id="SSF46894">
    <property type="entry name" value="C-terminal effector domain of the bipartite response regulators"/>
    <property type="match status" value="1"/>
</dbReference>
<evidence type="ECO:0000259" key="9">
    <source>
        <dbReference type="PROSITE" id="PS51755"/>
    </source>
</evidence>